<sequence length="757" mass="80050">MVTSTTVTLLTGDRFLVSVAADGSQSATPAPRAGREDRAGGTFTHFTFAGDTYVVPAEAVPYLGSTLDARLFNVGYLVRAELDDRHTSGLPVTVEASRATAEALPGTRVTTTTGADRVRATVTKKDAAGLGRLLASRWRTAATHDATVGALPGVDRIGLAVPSGAPKLPADPMAATTAASETSAKGLRYRTLTVNGIDRDGNPGVMVGFVQNVDDGRLANVGLAFPGSEGTKSFVVPEGTYSLMASVFTGPADDLSSRAALVVEPEVKVTRDTTVTLDARRAVPYRVGLDNGADRDMVRSEFIGFLRTGVRGDVSGVTPEWLSALLGRFNMGLSSEPYNGNRGLFATPTSPVTKGEFDFVGTTALSEGLEDPIGDAPTYQLVFPEEGGIPASLTYTVKVADLTTVRSELYNTPVDGTEPGAPQHRLNLVQLPWTLDTWGLGLNPAAGPRTDYLYSTRPEQVVWQTQVLPNAGEAILSPRRKVRPGQVIEEVWNKGPDVPSATAPYAQLPSYGLSMSPTPSLSDPLLQACLACRQGDLGMVYANLVGDSDPLHAAAYAPDTAVRFYRDGALAYDSGTAISDLRPSPLALPLVPGPADYRLTVSAADPGTPESKNTTDWTFRSSPTDPAASLPDRAVCWDPAVSCSFLPLLFVHYDLALDVNGRAAAGTDLDVAFRVSHQQHQAAPEGVTGTVEVSYDDGRTWSAPKAAQRRADGALTASVTHPEYSDANRWVSLRVTAEDTDGNAVTQTNIRAYRLAG</sequence>
<feature type="compositionally biased region" description="Polar residues" evidence="1">
    <location>
        <begin position="610"/>
        <end position="624"/>
    </location>
</feature>
<dbReference type="eggNOG" id="COG1404">
    <property type="taxonomic scope" value="Bacteria"/>
</dbReference>
<reference evidence="2 3" key="1">
    <citation type="submission" date="2015-10" db="EMBL/GenBank/DDBJ databases">
        <title>Draft genome sequence of pyrrolomycin-producing Streptomyces vitaminophilus.</title>
        <authorList>
            <person name="Graham D.E."/>
            <person name="Mahan K.M."/>
            <person name="Klingeman D.M."/>
            <person name="Hettich R.L."/>
            <person name="Parry R.J."/>
        </authorList>
    </citation>
    <scope>NUCLEOTIDE SEQUENCE [LARGE SCALE GENOMIC DNA]</scope>
    <source>
        <strain evidence="2 3">ATCC 31673</strain>
    </source>
</reference>
<dbReference type="EMBL" id="LLZU01000016">
    <property type="protein sequence ID" value="KRV48980.1"/>
    <property type="molecule type" value="Genomic_DNA"/>
</dbReference>
<comment type="caution">
    <text evidence="2">The sequence shown here is derived from an EMBL/GenBank/DDBJ whole genome shotgun (WGS) entry which is preliminary data.</text>
</comment>
<keyword evidence="3" id="KW-1185">Reference proteome</keyword>
<feature type="region of interest" description="Disordered" evidence="1">
    <location>
        <begin position="602"/>
        <end position="624"/>
    </location>
</feature>
<name>A0A0T6LSK3_WENVI</name>
<accession>A0A0T6LSK3</accession>
<gene>
    <name evidence="2" type="ORF">AQ490_21920</name>
</gene>
<dbReference type="OrthoDB" id="3586357at2"/>
<organism evidence="2 3">
    <name type="scientific">Wenjunlia vitaminophila</name>
    <name type="common">Streptomyces vitaminophilus</name>
    <dbReference type="NCBI Taxonomy" id="76728"/>
    <lineage>
        <taxon>Bacteria</taxon>
        <taxon>Bacillati</taxon>
        <taxon>Actinomycetota</taxon>
        <taxon>Actinomycetes</taxon>
        <taxon>Kitasatosporales</taxon>
        <taxon>Streptomycetaceae</taxon>
        <taxon>Wenjunlia</taxon>
    </lineage>
</organism>
<protein>
    <submittedName>
        <fullName evidence="2">Uncharacterized protein</fullName>
    </submittedName>
</protein>
<dbReference type="AlphaFoldDB" id="A0A0T6LSK3"/>
<evidence type="ECO:0000313" key="3">
    <source>
        <dbReference type="Proteomes" id="UP000050867"/>
    </source>
</evidence>
<dbReference type="Proteomes" id="UP000050867">
    <property type="component" value="Unassembled WGS sequence"/>
</dbReference>
<evidence type="ECO:0000256" key="1">
    <source>
        <dbReference type="SAM" id="MobiDB-lite"/>
    </source>
</evidence>
<dbReference type="RefSeq" id="WP_058032827.1">
    <property type="nucleotide sequence ID" value="NZ_LLZU01000016.1"/>
</dbReference>
<dbReference type="STRING" id="76728.AQ490_21920"/>
<proteinExistence type="predicted"/>
<evidence type="ECO:0000313" key="2">
    <source>
        <dbReference type="EMBL" id="KRV48980.1"/>
    </source>
</evidence>